<keyword evidence="3" id="KW-1185">Reference proteome</keyword>
<feature type="region of interest" description="Disordered" evidence="1">
    <location>
        <begin position="20"/>
        <end position="44"/>
    </location>
</feature>
<evidence type="ECO:0008006" key="4">
    <source>
        <dbReference type="Google" id="ProtNLM"/>
    </source>
</evidence>
<name>A0AAV7LLF6_PLEWA</name>
<sequence>MPRTSAGCFVGEFESNELDLDYGEEEREEGETVEVQHENDWGAPPAVPTGRDESHLEENWCFAACYNGSVQNCGTMTCAKTDCFSAFPDFEASFQVFFVQKVFVHEAGRDIMTHYLDYFFIMEAQYAADCQRSLDFFQELIQDVRVPLALEKTVGSVR</sequence>
<protein>
    <recommendedName>
        <fullName evidence="4">Retrotransposon gag domain-containing protein</fullName>
    </recommendedName>
</protein>
<gene>
    <name evidence="2" type="ORF">NDU88_001423</name>
</gene>
<evidence type="ECO:0000313" key="2">
    <source>
        <dbReference type="EMBL" id="KAJ1088265.1"/>
    </source>
</evidence>
<proteinExistence type="predicted"/>
<dbReference type="AlphaFoldDB" id="A0AAV7LLF6"/>
<reference evidence="2" key="1">
    <citation type="journal article" date="2022" name="bioRxiv">
        <title>Sequencing and chromosome-scale assembly of the giantPleurodeles waltlgenome.</title>
        <authorList>
            <person name="Brown T."/>
            <person name="Elewa A."/>
            <person name="Iarovenko S."/>
            <person name="Subramanian E."/>
            <person name="Araus A.J."/>
            <person name="Petzold A."/>
            <person name="Susuki M."/>
            <person name="Suzuki K.-i.T."/>
            <person name="Hayashi T."/>
            <person name="Toyoda A."/>
            <person name="Oliveira C."/>
            <person name="Osipova E."/>
            <person name="Leigh N.D."/>
            <person name="Simon A."/>
            <person name="Yun M.H."/>
        </authorList>
    </citation>
    <scope>NUCLEOTIDE SEQUENCE</scope>
    <source>
        <strain evidence="2">20211129_DDA</strain>
        <tissue evidence="2">Liver</tissue>
    </source>
</reference>
<comment type="caution">
    <text evidence="2">The sequence shown here is derived from an EMBL/GenBank/DDBJ whole genome shotgun (WGS) entry which is preliminary data.</text>
</comment>
<dbReference type="EMBL" id="JANPWB010000015">
    <property type="protein sequence ID" value="KAJ1088265.1"/>
    <property type="molecule type" value="Genomic_DNA"/>
</dbReference>
<dbReference type="Proteomes" id="UP001066276">
    <property type="component" value="Chromosome 11"/>
</dbReference>
<accession>A0AAV7LLF6</accession>
<evidence type="ECO:0000313" key="3">
    <source>
        <dbReference type="Proteomes" id="UP001066276"/>
    </source>
</evidence>
<organism evidence="2 3">
    <name type="scientific">Pleurodeles waltl</name>
    <name type="common">Iberian ribbed newt</name>
    <dbReference type="NCBI Taxonomy" id="8319"/>
    <lineage>
        <taxon>Eukaryota</taxon>
        <taxon>Metazoa</taxon>
        <taxon>Chordata</taxon>
        <taxon>Craniata</taxon>
        <taxon>Vertebrata</taxon>
        <taxon>Euteleostomi</taxon>
        <taxon>Amphibia</taxon>
        <taxon>Batrachia</taxon>
        <taxon>Caudata</taxon>
        <taxon>Salamandroidea</taxon>
        <taxon>Salamandridae</taxon>
        <taxon>Pleurodelinae</taxon>
        <taxon>Pleurodeles</taxon>
    </lineage>
</organism>
<feature type="compositionally biased region" description="Acidic residues" evidence="1">
    <location>
        <begin position="20"/>
        <end position="32"/>
    </location>
</feature>
<evidence type="ECO:0000256" key="1">
    <source>
        <dbReference type="SAM" id="MobiDB-lite"/>
    </source>
</evidence>